<evidence type="ECO:0000256" key="1">
    <source>
        <dbReference type="SAM" id="MobiDB-lite"/>
    </source>
</evidence>
<evidence type="ECO:0000313" key="3">
    <source>
        <dbReference type="Proteomes" id="UP001172155"/>
    </source>
</evidence>
<proteinExistence type="predicted"/>
<gene>
    <name evidence="2" type="ORF">B0T18DRAFT_82385</name>
</gene>
<accession>A0AA40KAT4</accession>
<keyword evidence="3" id="KW-1185">Reference proteome</keyword>
<comment type="caution">
    <text evidence="2">The sequence shown here is derived from an EMBL/GenBank/DDBJ whole genome shotgun (WGS) entry which is preliminary data.</text>
</comment>
<evidence type="ECO:0000313" key="2">
    <source>
        <dbReference type="EMBL" id="KAK0752041.1"/>
    </source>
</evidence>
<dbReference type="Proteomes" id="UP001172155">
    <property type="component" value="Unassembled WGS sequence"/>
</dbReference>
<dbReference type="EMBL" id="JAUKUD010000002">
    <property type="protein sequence ID" value="KAK0752041.1"/>
    <property type="molecule type" value="Genomic_DNA"/>
</dbReference>
<reference evidence="2" key="1">
    <citation type="submission" date="2023-06" db="EMBL/GenBank/DDBJ databases">
        <title>Genome-scale phylogeny and comparative genomics of the fungal order Sordariales.</title>
        <authorList>
            <consortium name="Lawrence Berkeley National Laboratory"/>
            <person name="Hensen N."/>
            <person name="Bonometti L."/>
            <person name="Westerberg I."/>
            <person name="Brannstrom I.O."/>
            <person name="Guillou S."/>
            <person name="Cros-Aarteil S."/>
            <person name="Calhoun S."/>
            <person name="Haridas S."/>
            <person name="Kuo A."/>
            <person name="Mondo S."/>
            <person name="Pangilinan J."/>
            <person name="Riley R."/>
            <person name="LaButti K."/>
            <person name="Andreopoulos B."/>
            <person name="Lipzen A."/>
            <person name="Chen C."/>
            <person name="Yanf M."/>
            <person name="Daum C."/>
            <person name="Ng V."/>
            <person name="Clum A."/>
            <person name="Steindorff A."/>
            <person name="Ohm R."/>
            <person name="Martin F."/>
            <person name="Silar P."/>
            <person name="Natvig D."/>
            <person name="Lalanne C."/>
            <person name="Gautier V."/>
            <person name="Ament-velasquez S.L."/>
            <person name="Kruys A."/>
            <person name="Hutchinson M.I."/>
            <person name="Powell A.J."/>
            <person name="Barry K."/>
            <person name="Miller A.N."/>
            <person name="Grigoriev I.V."/>
            <person name="Debuchy R."/>
            <person name="Gladieux P."/>
            <person name="Thoren M.H."/>
            <person name="Johannesson H."/>
        </authorList>
    </citation>
    <scope>NUCLEOTIDE SEQUENCE</scope>
    <source>
        <strain evidence="2">SMH3187-1</strain>
    </source>
</reference>
<organism evidence="2 3">
    <name type="scientific">Schizothecium vesticola</name>
    <dbReference type="NCBI Taxonomy" id="314040"/>
    <lineage>
        <taxon>Eukaryota</taxon>
        <taxon>Fungi</taxon>
        <taxon>Dikarya</taxon>
        <taxon>Ascomycota</taxon>
        <taxon>Pezizomycotina</taxon>
        <taxon>Sordariomycetes</taxon>
        <taxon>Sordariomycetidae</taxon>
        <taxon>Sordariales</taxon>
        <taxon>Schizotheciaceae</taxon>
        <taxon>Schizothecium</taxon>
    </lineage>
</organism>
<dbReference type="AlphaFoldDB" id="A0AA40KAT4"/>
<feature type="region of interest" description="Disordered" evidence="1">
    <location>
        <begin position="156"/>
        <end position="179"/>
    </location>
</feature>
<sequence length="217" mass="24515">MYMHPSPVRCFVREPHPASLHLLMFLGPTRKPIPTSRHKPPVPVRLSLRRRQLSEHPLQQPPLVVRQLLRLDRLDDVLYHRLGRQRRVAQQPRHVVGVEILVAVPQVVRPQRGHGSGDYTACAERPRRRRLLRRRGGAAVLGVDLGRSRHRRRCRGAAAVGIGRSRSQSRRPGEDPLLRPELSLLDAGVPRRRGGDGFLHRLALGRGLVDGGEKLLS</sequence>
<name>A0AA40KAT4_9PEZI</name>
<protein>
    <submittedName>
        <fullName evidence="2">Uncharacterized protein</fullName>
    </submittedName>
</protein>